<dbReference type="PANTHER" id="PTHR42928:SF3">
    <property type="entry name" value="UPF0065 PROTEIN YFLP"/>
    <property type="match status" value="1"/>
</dbReference>
<protein>
    <submittedName>
        <fullName evidence="3">Tripartite tricarboxylate transporter substrate binding protein</fullName>
    </submittedName>
</protein>
<dbReference type="EMBL" id="JAZGQK010000003">
    <property type="protein sequence ID" value="MEE6257642.1"/>
    <property type="molecule type" value="Genomic_DNA"/>
</dbReference>
<dbReference type="InterPro" id="IPR005064">
    <property type="entry name" value="BUG"/>
</dbReference>
<sequence>MRKLVSVVGPLRTGASRHDGPRRPGRRFRAVTVASVSLLALTAAGCAGGDTGGGAATKYPTRTLHLMAPAAPGGGWDSTARALQKAFTDGGLVEESVEVSNVTGAGGTLGLSQLVTKNKGDAHQLMVTGLVMIGGVVTNKSPVNLGNTTPIATLTAEQEAIVVPANSKYRTLQELMADAKANPASVNWGGGSAGGTDQILVGLLAKAAGADPKAQKYVAYSGGGESKAALLSGDLSAAVSGASEYADLVASGQVRALAVSGTTGLDLGTGTPTPTIKESGYDVELMNWRGLVAPPGIKDAERKAIVELVDRLHASTQWQQTLTAQKWDDFYRSGDEAKAYFDQETTRITGILSEIGLAG</sequence>
<dbReference type="CDD" id="cd07012">
    <property type="entry name" value="PBP2_Bug_TTT"/>
    <property type="match status" value="1"/>
</dbReference>
<organism evidence="3 4">
    <name type="scientific">Plantactinospora sonchi</name>
    <dbReference type="NCBI Taxonomy" id="1544735"/>
    <lineage>
        <taxon>Bacteria</taxon>
        <taxon>Bacillati</taxon>
        <taxon>Actinomycetota</taxon>
        <taxon>Actinomycetes</taxon>
        <taxon>Micromonosporales</taxon>
        <taxon>Micromonosporaceae</taxon>
        <taxon>Plantactinospora</taxon>
    </lineage>
</organism>
<comment type="caution">
    <text evidence="3">The sequence shown here is derived from an EMBL/GenBank/DDBJ whole genome shotgun (WGS) entry which is preliminary data.</text>
</comment>
<evidence type="ECO:0000313" key="3">
    <source>
        <dbReference type="EMBL" id="MEE6257642.1"/>
    </source>
</evidence>
<feature type="region of interest" description="Disordered" evidence="2">
    <location>
        <begin position="1"/>
        <end position="25"/>
    </location>
</feature>
<dbReference type="RefSeq" id="WP_331212763.1">
    <property type="nucleotide sequence ID" value="NZ_JAZGQK010000003.1"/>
</dbReference>
<keyword evidence="4" id="KW-1185">Reference proteome</keyword>
<dbReference type="Gene3D" id="3.40.190.150">
    <property type="entry name" value="Bordetella uptake gene, domain 1"/>
    <property type="match status" value="1"/>
</dbReference>
<gene>
    <name evidence="3" type="ORF">V1633_03945</name>
</gene>
<accession>A0ABU7RMB6</accession>
<dbReference type="SUPFAM" id="SSF53850">
    <property type="entry name" value="Periplasmic binding protein-like II"/>
    <property type="match status" value="1"/>
</dbReference>
<dbReference type="InterPro" id="IPR042100">
    <property type="entry name" value="Bug_dom1"/>
</dbReference>
<dbReference type="Gene3D" id="3.40.190.10">
    <property type="entry name" value="Periplasmic binding protein-like II"/>
    <property type="match status" value="1"/>
</dbReference>
<name>A0ABU7RMB6_9ACTN</name>
<dbReference type="PIRSF" id="PIRSF017082">
    <property type="entry name" value="YflP"/>
    <property type="match status" value="1"/>
</dbReference>
<evidence type="ECO:0000256" key="1">
    <source>
        <dbReference type="ARBA" id="ARBA00006987"/>
    </source>
</evidence>
<dbReference type="Pfam" id="PF03401">
    <property type="entry name" value="TctC"/>
    <property type="match status" value="1"/>
</dbReference>
<dbReference type="PANTHER" id="PTHR42928">
    <property type="entry name" value="TRICARBOXYLATE-BINDING PROTEIN"/>
    <property type="match status" value="1"/>
</dbReference>
<reference evidence="3 4" key="1">
    <citation type="submission" date="2024-01" db="EMBL/GenBank/DDBJ databases">
        <title>Genome insights into Plantactinospora sonchi sp. nov.</title>
        <authorList>
            <person name="Wang L."/>
        </authorList>
    </citation>
    <scope>NUCLEOTIDE SEQUENCE [LARGE SCALE GENOMIC DNA]</scope>
    <source>
        <strain evidence="3 4">NEAU-QY2</strain>
    </source>
</reference>
<proteinExistence type="inferred from homology"/>
<dbReference type="Proteomes" id="UP001332243">
    <property type="component" value="Unassembled WGS sequence"/>
</dbReference>
<comment type="similarity">
    <text evidence="1">Belongs to the UPF0065 (bug) family.</text>
</comment>
<evidence type="ECO:0000313" key="4">
    <source>
        <dbReference type="Proteomes" id="UP001332243"/>
    </source>
</evidence>
<evidence type="ECO:0000256" key="2">
    <source>
        <dbReference type="SAM" id="MobiDB-lite"/>
    </source>
</evidence>